<protein>
    <submittedName>
        <fullName evidence="1">Uncharacterized protein</fullName>
    </submittedName>
</protein>
<sequence length="111" mass="12696">MEKRRHILFRAHIKEFVLPPISDGLVLGRRSPIGHVAVGRALDLLSTTPFEHVELDDDVIADLLVRRAILRKVPIHQLKAFVLEEIKPTMGVEEIIHFSLEIEIILDHKLT</sequence>
<organism evidence="1 2">
    <name type="scientific">Cupriavidus basilensis</name>
    <dbReference type="NCBI Taxonomy" id="68895"/>
    <lineage>
        <taxon>Bacteria</taxon>
        <taxon>Pseudomonadati</taxon>
        <taxon>Pseudomonadota</taxon>
        <taxon>Betaproteobacteria</taxon>
        <taxon>Burkholderiales</taxon>
        <taxon>Burkholderiaceae</taxon>
        <taxon>Cupriavidus</taxon>
    </lineage>
</organism>
<evidence type="ECO:0000313" key="1">
    <source>
        <dbReference type="EMBL" id="MDF3837625.1"/>
    </source>
</evidence>
<keyword evidence="2" id="KW-1185">Reference proteome</keyword>
<dbReference type="EMBL" id="JARJLM010000527">
    <property type="protein sequence ID" value="MDF3837625.1"/>
    <property type="molecule type" value="Genomic_DNA"/>
</dbReference>
<proteinExistence type="predicted"/>
<reference evidence="1 2" key="1">
    <citation type="submission" date="2023-03" db="EMBL/GenBank/DDBJ databases">
        <title>Draft assemblies of triclosan tolerant bacteria isolated from returned activated sludge.</title>
        <authorList>
            <person name="Van Hamelsveld S."/>
        </authorList>
    </citation>
    <scope>NUCLEOTIDE SEQUENCE [LARGE SCALE GENOMIC DNA]</scope>
    <source>
        <strain evidence="1 2">GW210010_S58</strain>
    </source>
</reference>
<comment type="caution">
    <text evidence="1">The sequence shown here is derived from an EMBL/GenBank/DDBJ whole genome shotgun (WGS) entry which is preliminary data.</text>
</comment>
<evidence type="ECO:0000313" key="2">
    <source>
        <dbReference type="Proteomes" id="UP001216674"/>
    </source>
</evidence>
<name>A0ABT6AYC1_9BURK</name>
<dbReference type="RefSeq" id="WP_276267779.1">
    <property type="nucleotide sequence ID" value="NZ_JARJLM010000527.1"/>
</dbReference>
<dbReference type="Proteomes" id="UP001216674">
    <property type="component" value="Unassembled WGS sequence"/>
</dbReference>
<accession>A0ABT6AYC1</accession>
<gene>
    <name evidence="1" type="ORF">P3W85_32485</name>
</gene>